<dbReference type="EMBL" id="BGJZ01000140">
    <property type="protein sequence ID" value="GBH09958.1"/>
    <property type="molecule type" value="Genomic_DNA"/>
</dbReference>
<name>A0A2V0QH86_PSESF</name>
<evidence type="ECO:0000313" key="1">
    <source>
        <dbReference type="EMBL" id="GBH09958.1"/>
    </source>
</evidence>
<gene>
    <name evidence="1" type="ORF">KPSA1_03362</name>
</gene>
<evidence type="ECO:0000313" key="2">
    <source>
        <dbReference type="Proteomes" id="UP000247480"/>
    </source>
</evidence>
<proteinExistence type="predicted"/>
<dbReference type="AlphaFoldDB" id="A0A2V0QH86"/>
<comment type="caution">
    <text evidence="1">The sequence shown here is derived from an EMBL/GenBank/DDBJ whole genome shotgun (WGS) entry which is preliminary data.</text>
</comment>
<organism evidence="1 2">
    <name type="scientific">Pseudomonas syringae pv. actinidiae</name>
    <dbReference type="NCBI Taxonomy" id="103796"/>
    <lineage>
        <taxon>Bacteria</taxon>
        <taxon>Pseudomonadati</taxon>
        <taxon>Pseudomonadota</taxon>
        <taxon>Gammaproteobacteria</taxon>
        <taxon>Pseudomonadales</taxon>
        <taxon>Pseudomonadaceae</taxon>
        <taxon>Pseudomonas</taxon>
        <taxon>Pseudomonas syringae</taxon>
    </lineage>
</organism>
<accession>A0A2V0QH86</accession>
<reference evidence="1 2" key="1">
    <citation type="submission" date="2018-04" db="EMBL/GenBank/DDBJ databases">
        <title>Draft genome sequence of Pseudomonas syringae pv. actinidiae biovar 1 strains isolated from kiwifruit in Kagawa prefecture.</title>
        <authorList>
            <person name="Tabuchi M."/>
            <person name="Saito M."/>
            <person name="Fujiwara S."/>
            <person name="Sasa N."/>
            <person name="Akimitsu K."/>
            <person name="Gomi K."/>
            <person name="Konishi-Sugita S."/>
            <person name="Hamano K."/>
            <person name="Kataoka I."/>
        </authorList>
    </citation>
    <scope>NUCLEOTIDE SEQUENCE [LARGE SCALE GENOMIC DNA]</scope>
    <source>
        <strain evidence="1 2">MAFF212206</strain>
    </source>
</reference>
<dbReference type="Proteomes" id="UP000247480">
    <property type="component" value="Unassembled WGS sequence"/>
</dbReference>
<protein>
    <submittedName>
        <fullName evidence="1">Uncharacterized protein</fullName>
    </submittedName>
</protein>
<sequence>MQKTAKLAIEFIMNFKFRLMIHGSLPVIVIQRTQGKASSIKPLSAQRRAKLFRSTPELTELSDKWFCGALE</sequence>